<sequence length="193" mass="22294">MRCLYGTKDYMLIYKRTNDLEVVSYIDLDYVDCIDTRKSMYGYIFMLAGGVVSWRSVIQSLIVSSTINVSLFLVLTLPRISFMSRLRVVDSISRPLKLYCDNSFAVFMAKNNKSESMPPKNFKDHILQMRHGSLVRYSLYVKFVPCFETTAHGAWLKSFISRLRIVDSISRPLKLYCVNSFAVFVVKNNKSES</sequence>
<comment type="caution">
    <text evidence="1">The sequence shown here is derived from an EMBL/GenBank/DDBJ whole genome shotgun (WGS) entry which is preliminary data.</text>
</comment>
<evidence type="ECO:0000313" key="1">
    <source>
        <dbReference type="EMBL" id="RDX71956.1"/>
    </source>
</evidence>
<evidence type="ECO:0008006" key="3">
    <source>
        <dbReference type="Google" id="ProtNLM"/>
    </source>
</evidence>
<dbReference type="AlphaFoldDB" id="A0A371F0Z2"/>
<proteinExistence type="predicted"/>
<evidence type="ECO:0000313" key="2">
    <source>
        <dbReference type="Proteomes" id="UP000257109"/>
    </source>
</evidence>
<organism evidence="1 2">
    <name type="scientific">Mucuna pruriens</name>
    <name type="common">Velvet bean</name>
    <name type="synonym">Dolichos pruriens</name>
    <dbReference type="NCBI Taxonomy" id="157652"/>
    <lineage>
        <taxon>Eukaryota</taxon>
        <taxon>Viridiplantae</taxon>
        <taxon>Streptophyta</taxon>
        <taxon>Embryophyta</taxon>
        <taxon>Tracheophyta</taxon>
        <taxon>Spermatophyta</taxon>
        <taxon>Magnoliopsida</taxon>
        <taxon>eudicotyledons</taxon>
        <taxon>Gunneridae</taxon>
        <taxon>Pentapetalae</taxon>
        <taxon>rosids</taxon>
        <taxon>fabids</taxon>
        <taxon>Fabales</taxon>
        <taxon>Fabaceae</taxon>
        <taxon>Papilionoideae</taxon>
        <taxon>50 kb inversion clade</taxon>
        <taxon>NPAAA clade</taxon>
        <taxon>indigoferoid/millettioid clade</taxon>
        <taxon>Phaseoleae</taxon>
        <taxon>Mucuna</taxon>
    </lineage>
</organism>
<keyword evidence="2" id="KW-1185">Reference proteome</keyword>
<dbReference type="PANTHER" id="PTHR11439:SF467">
    <property type="entry name" value="INTEGRASE CATALYTIC DOMAIN-CONTAINING PROTEIN"/>
    <property type="match status" value="1"/>
</dbReference>
<dbReference type="CDD" id="cd09272">
    <property type="entry name" value="RNase_HI_RT_Ty1"/>
    <property type="match status" value="1"/>
</dbReference>
<protein>
    <recommendedName>
        <fullName evidence="3">Copia protein</fullName>
    </recommendedName>
</protein>
<reference evidence="1" key="1">
    <citation type="submission" date="2018-05" db="EMBL/GenBank/DDBJ databases">
        <title>Draft genome of Mucuna pruriens seed.</title>
        <authorList>
            <person name="Nnadi N.E."/>
            <person name="Vos R."/>
            <person name="Hasami M.H."/>
            <person name="Devisetty U.K."/>
            <person name="Aguiy J.C."/>
        </authorList>
    </citation>
    <scope>NUCLEOTIDE SEQUENCE [LARGE SCALE GENOMIC DNA]</scope>
    <source>
        <strain evidence="1">JCA_2017</strain>
    </source>
</reference>
<dbReference type="EMBL" id="QJKJ01011119">
    <property type="protein sequence ID" value="RDX71956.1"/>
    <property type="molecule type" value="Genomic_DNA"/>
</dbReference>
<dbReference type="PANTHER" id="PTHR11439">
    <property type="entry name" value="GAG-POL-RELATED RETROTRANSPOSON"/>
    <property type="match status" value="1"/>
</dbReference>
<feature type="non-terminal residue" evidence="1">
    <location>
        <position position="1"/>
    </location>
</feature>
<dbReference type="OrthoDB" id="1414623at2759"/>
<gene>
    <name evidence="1" type="ORF">CR513_48628</name>
</gene>
<accession>A0A371F0Z2</accession>
<dbReference type="Proteomes" id="UP000257109">
    <property type="component" value="Unassembled WGS sequence"/>
</dbReference>
<name>A0A371F0Z2_MUCPR</name>